<dbReference type="CDD" id="cd02065">
    <property type="entry name" value="B12-binding_like"/>
    <property type="match status" value="1"/>
</dbReference>
<dbReference type="InterPro" id="IPR009061">
    <property type="entry name" value="DNA-bd_dom_put_sf"/>
</dbReference>
<dbReference type="InterPro" id="IPR036724">
    <property type="entry name" value="Cobalamin-bd_sf"/>
</dbReference>
<gene>
    <name evidence="4" type="primary">carH</name>
    <name evidence="4" type="ORF">DAETH_07460</name>
</gene>
<dbReference type="Proteomes" id="UP001064971">
    <property type="component" value="Chromosome"/>
</dbReference>
<dbReference type="EMBL" id="AP026560">
    <property type="protein sequence ID" value="BDP40777.1"/>
    <property type="molecule type" value="Genomic_DNA"/>
</dbReference>
<dbReference type="PANTHER" id="PTHR30204:SF97">
    <property type="entry name" value="MERR FAMILY REGULATORY PROTEIN"/>
    <property type="match status" value="1"/>
</dbReference>
<dbReference type="PROSITE" id="PS51332">
    <property type="entry name" value="B12_BINDING"/>
    <property type="match status" value="1"/>
</dbReference>
<feature type="domain" description="B12-binding" evidence="3">
    <location>
        <begin position="195"/>
        <end position="322"/>
    </location>
</feature>
<dbReference type="Pfam" id="PF02310">
    <property type="entry name" value="B12-binding"/>
    <property type="match status" value="1"/>
</dbReference>
<dbReference type="Gene3D" id="1.10.1660.10">
    <property type="match status" value="1"/>
</dbReference>
<dbReference type="PANTHER" id="PTHR30204">
    <property type="entry name" value="REDOX-CYCLING DRUG-SENSING TRANSCRIPTIONAL ACTIVATOR SOXR"/>
    <property type="match status" value="1"/>
</dbReference>
<evidence type="ECO:0000313" key="5">
    <source>
        <dbReference type="Proteomes" id="UP001064971"/>
    </source>
</evidence>
<feature type="domain" description="HTH merR-type" evidence="2">
    <location>
        <begin position="17"/>
        <end position="86"/>
    </location>
</feature>
<dbReference type="InterPro" id="IPR003759">
    <property type="entry name" value="Cbl-bd_cap"/>
</dbReference>
<protein>
    <submittedName>
        <fullName evidence="4">HTH-type transcriptional repressor CarH</fullName>
    </submittedName>
</protein>
<keyword evidence="1" id="KW-0238">DNA-binding</keyword>
<dbReference type="Pfam" id="PF02607">
    <property type="entry name" value="B12-binding_2"/>
    <property type="match status" value="1"/>
</dbReference>
<dbReference type="Gene3D" id="3.40.50.280">
    <property type="entry name" value="Cobalamin-binding domain"/>
    <property type="match status" value="1"/>
</dbReference>
<organism evidence="4 5">
    <name type="scientific">Deinococcus aetherius</name>
    <dbReference type="NCBI Taxonomy" id="200252"/>
    <lineage>
        <taxon>Bacteria</taxon>
        <taxon>Thermotogati</taxon>
        <taxon>Deinococcota</taxon>
        <taxon>Deinococci</taxon>
        <taxon>Deinococcales</taxon>
        <taxon>Deinococcaceae</taxon>
        <taxon>Deinococcus</taxon>
    </lineage>
</organism>
<keyword evidence="5" id="KW-1185">Reference proteome</keyword>
<reference evidence="4" key="1">
    <citation type="submission" date="2022-07" db="EMBL/GenBank/DDBJ databases">
        <title>Complete Genome Sequence of the Radioresistant Bacterium Deinococcus aetherius ST0316, Isolated from the Air Dust collected in Lower Stratosphere above Japan.</title>
        <authorList>
            <person name="Satoh K."/>
            <person name="Hagiwara K."/>
            <person name="Katsumata K."/>
            <person name="Kubo A."/>
            <person name="Yokobori S."/>
            <person name="Yamagishi A."/>
            <person name="Oono Y."/>
            <person name="Narumi I."/>
        </authorList>
    </citation>
    <scope>NUCLEOTIDE SEQUENCE</scope>
    <source>
        <strain evidence="4">ST0316</strain>
    </source>
</reference>
<dbReference type="SUPFAM" id="SSF52242">
    <property type="entry name" value="Cobalamin (vitamin B12)-binding domain"/>
    <property type="match status" value="1"/>
</dbReference>
<evidence type="ECO:0000259" key="3">
    <source>
        <dbReference type="PROSITE" id="PS51332"/>
    </source>
</evidence>
<dbReference type="SMART" id="SM00422">
    <property type="entry name" value="HTH_MERR"/>
    <property type="match status" value="1"/>
</dbReference>
<dbReference type="SUPFAM" id="SSF46955">
    <property type="entry name" value="Putative DNA-binding domain"/>
    <property type="match status" value="1"/>
</dbReference>
<dbReference type="InterPro" id="IPR006158">
    <property type="entry name" value="Cobalamin-bd"/>
</dbReference>
<proteinExistence type="predicted"/>
<dbReference type="InterPro" id="IPR047057">
    <property type="entry name" value="MerR_fam"/>
</dbReference>
<evidence type="ECO:0000313" key="4">
    <source>
        <dbReference type="EMBL" id="BDP40777.1"/>
    </source>
</evidence>
<dbReference type="PROSITE" id="PS50937">
    <property type="entry name" value="HTH_MERR_2"/>
    <property type="match status" value="1"/>
</dbReference>
<name>A0ABM8AAN3_9DEIO</name>
<dbReference type="InterPro" id="IPR036594">
    <property type="entry name" value="Meth_synthase_dom"/>
</dbReference>
<sequence>MEGSSTPPGTATDTTAMFTASEVESRVGVPAATLRQWERRYGFPSPARSASGYRLYSPHDLALIEVMQSHLRAGVPAGRAAQLTLASAGPEGAAGEPVVRESTASHLPVGALAPALLEALAGGNLTQAGRVLAQAHAHLPLEDVLTGVVSPALAEIGRLWERGDITVAHEHRASAFLRARLEALLDAAGVEGEFGPRVIAACAPGEQHELGLMMISLVLRRRGVQTEYLGANMPLGDLMVYARQRRADAVLIALNGDWALGPTRAQRRDLDGLEVPVFYGGALLNAHPDLAAELGGRYAGPDVVRAADLITAHLHAVRAGGA</sequence>
<dbReference type="Gene3D" id="1.10.1240.10">
    <property type="entry name" value="Methionine synthase domain"/>
    <property type="match status" value="1"/>
</dbReference>
<dbReference type="Pfam" id="PF13411">
    <property type="entry name" value="MerR_1"/>
    <property type="match status" value="1"/>
</dbReference>
<dbReference type="InterPro" id="IPR000551">
    <property type="entry name" value="MerR-type_HTH_dom"/>
</dbReference>
<accession>A0ABM8AAN3</accession>
<evidence type="ECO:0000256" key="1">
    <source>
        <dbReference type="ARBA" id="ARBA00023125"/>
    </source>
</evidence>
<evidence type="ECO:0000259" key="2">
    <source>
        <dbReference type="PROSITE" id="PS50937"/>
    </source>
</evidence>
<dbReference type="CDD" id="cd01104">
    <property type="entry name" value="HTH_MlrA-CarA"/>
    <property type="match status" value="1"/>
</dbReference>
<dbReference type="RefSeq" id="WP_264776588.1">
    <property type="nucleotide sequence ID" value="NZ_AP026560.1"/>
</dbReference>